<proteinExistence type="predicted"/>
<organism evidence="2 3">
    <name type="scientific">Thiosulfatimonas sediminis</name>
    <dbReference type="NCBI Taxonomy" id="2675054"/>
    <lineage>
        <taxon>Bacteria</taxon>
        <taxon>Pseudomonadati</taxon>
        <taxon>Pseudomonadota</taxon>
        <taxon>Gammaproteobacteria</taxon>
        <taxon>Thiotrichales</taxon>
        <taxon>Piscirickettsiaceae</taxon>
        <taxon>Thiosulfatimonas</taxon>
    </lineage>
</organism>
<evidence type="ECO:0000313" key="2">
    <source>
        <dbReference type="EMBL" id="BBP45520.1"/>
    </source>
</evidence>
<dbReference type="KEGG" id="tse:THMIRHAS_08930"/>
<dbReference type="GO" id="GO:0047444">
    <property type="term" value="F:N-acylneuraminate-9-phosphate synthase activity"/>
    <property type="evidence" value="ECO:0007669"/>
    <property type="project" value="TreeGrafter"/>
</dbReference>
<dbReference type="PANTHER" id="PTHR42966:SF1">
    <property type="entry name" value="SIALIC ACID SYNTHASE"/>
    <property type="match status" value="1"/>
</dbReference>
<dbReference type="CDD" id="cd11615">
    <property type="entry name" value="SAF_NeuB_like"/>
    <property type="match status" value="1"/>
</dbReference>
<reference evidence="3" key="1">
    <citation type="submission" date="2019-11" db="EMBL/GenBank/DDBJ databases">
        <title>Isolation and characterization of two novel species in the genus Thiomicrorhabdus.</title>
        <authorList>
            <person name="Mochizuki J."/>
            <person name="Kojima H."/>
            <person name="Fukui M."/>
        </authorList>
    </citation>
    <scope>NUCLEOTIDE SEQUENCE [LARGE SCALE GENOMIC DNA]</scope>
    <source>
        <strain evidence="3">aks77</strain>
    </source>
</reference>
<evidence type="ECO:0000259" key="1">
    <source>
        <dbReference type="PROSITE" id="PS50844"/>
    </source>
</evidence>
<dbReference type="InterPro" id="IPR036732">
    <property type="entry name" value="AFP_Neu5c_C_sf"/>
</dbReference>
<dbReference type="InterPro" id="IPR013974">
    <property type="entry name" value="SAF"/>
</dbReference>
<dbReference type="InterPro" id="IPR006190">
    <property type="entry name" value="SAF_AFP_Neu5Ac"/>
</dbReference>
<dbReference type="Pfam" id="PF03102">
    <property type="entry name" value="NeuB"/>
    <property type="match status" value="1"/>
</dbReference>
<dbReference type="SUPFAM" id="SSF51569">
    <property type="entry name" value="Aldolase"/>
    <property type="match status" value="1"/>
</dbReference>
<protein>
    <submittedName>
        <fullName evidence="2">N-acetylneuraminate synthase</fullName>
    </submittedName>
</protein>
<dbReference type="PANTHER" id="PTHR42966">
    <property type="entry name" value="N-ACETYLNEURAMINATE SYNTHASE"/>
    <property type="match status" value="1"/>
</dbReference>
<gene>
    <name evidence="2" type="primary">spsE</name>
    <name evidence="2" type="ORF">THMIRHAS_08930</name>
</gene>
<dbReference type="AlphaFoldDB" id="A0A6F8PU67"/>
<dbReference type="Gene3D" id="3.90.1210.10">
    <property type="entry name" value="Antifreeze-like/N-acetylneuraminic acid synthase C-terminal domain"/>
    <property type="match status" value="1"/>
</dbReference>
<dbReference type="SUPFAM" id="SSF51269">
    <property type="entry name" value="AFP III-like domain"/>
    <property type="match status" value="1"/>
</dbReference>
<name>A0A6F8PU67_9GAMM</name>
<dbReference type="EMBL" id="AP021889">
    <property type="protein sequence ID" value="BBP45520.1"/>
    <property type="molecule type" value="Genomic_DNA"/>
</dbReference>
<dbReference type="SMART" id="SM00858">
    <property type="entry name" value="SAF"/>
    <property type="match status" value="1"/>
</dbReference>
<dbReference type="RefSeq" id="WP_173271308.1">
    <property type="nucleotide sequence ID" value="NZ_AP021889.1"/>
</dbReference>
<dbReference type="Proteomes" id="UP000501726">
    <property type="component" value="Chromosome"/>
</dbReference>
<dbReference type="PROSITE" id="PS50844">
    <property type="entry name" value="AFP_LIKE"/>
    <property type="match status" value="1"/>
</dbReference>
<evidence type="ECO:0000313" key="3">
    <source>
        <dbReference type="Proteomes" id="UP000501726"/>
    </source>
</evidence>
<keyword evidence="3" id="KW-1185">Reference proteome</keyword>
<dbReference type="InterPro" id="IPR020007">
    <property type="entry name" value="NeuB/NeuA"/>
</dbReference>
<accession>A0A6F8PU67</accession>
<dbReference type="NCBIfam" id="TIGR03569">
    <property type="entry name" value="NeuB_NnaB"/>
    <property type="match status" value="1"/>
</dbReference>
<sequence>MKVFIIAEAGVNHNGSLQTAKQLVDAAAKAGANAVKFQTFKAEELVTPGVLQAEYQTVNSGIEESQLSMLKRLELDLFSHRALVAYCDQKKIEFMSTPFDLSSIDLLKNLGMRRWKIPSGELLSVPYLRKIAAFNRSTILSTGMGSIEEVEFSVKTLLDAGLARKNLAILHANTAYPTPYSDVNLRAMQTLQDTFDLPVGLSDHSLGIEVPIAAVAMGACVIEKHFTLDKTLPGPDHKASLEPHELKAMVTSIRNIEKALGTGEKRPSVSEAMNIEIVRKRIVAACEIQANERFSADNLTIKRASSGVDARDWDAVIGQTARRHLQPNQALQERDYA</sequence>
<dbReference type="InterPro" id="IPR013785">
    <property type="entry name" value="Aldolase_TIM"/>
</dbReference>
<dbReference type="Pfam" id="PF08666">
    <property type="entry name" value="SAF"/>
    <property type="match status" value="1"/>
</dbReference>
<dbReference type="InterPro" id="IPR057736">
    <property type="entry name" value="SAF_PseI/NeuA/NeuB"/>
</dbReference>
<feature type="domain" description="AFP-like" evidence="1">
    <location>
        <begin position="281"/>
        <end position="337"/>
    </location>
</feature>
<dbReference type="InterPro" id="IPR013132">
    <property type="entry name" value="PseI/NeuA/B-like_N"/>
</dbReference>
<dbReference type="Gene3D" id="3.20.20.70">
    <property type="entry name" value="Aldolase class I"/>
    <property type="match status" value="1"/>
</dbReference>
<dbReference type="GO" id="GO:0016051">
    <property type="term" value="P:carbohydrate biosynthetic process"/>
    <property type="evidence" value="ECO:0007669"/>
    <property type="project" value="InterPro"/>
</dbReference>
<dbReference type="InterPro" id="IPR051690">
    <property type="entry name" value="PseI-like"/>
</dbReference>